<comment type="caution">
    <text evidence="2">The sequence shown here is derived from an EMBL/GenBank/DDBJ whole genome shotgun (WGS) entry which is preliminary data.</text>
</comment>
<sequence length="984" mass="115995">MNLIEFMNDFVNNKSQIDISIMKQYINFRNIQQINLEEFGIILTQMISFLSEEGDIQDLIYMSIYMAKHSPNVILITQALNTLTVLLFNSNLIDLSKKLAKFNLKHYLNEQPQLFLISHLNLARIHYCQFNYNKCFRLVERALIKYEPYIFKEMKTNTSKLQKNPSDIILLLNGYLFYGKCVQQLQRQQEMLDIDYDKFFHNGQKICRKFLNSNHYLVTYFTQQRSVSISRKSIMIRQKGKSIKVADAKRISASCNILMRQIKLQTQNNIQEQQQQQQIKAQSESARIDMGESGTKSSERMIKQFRVHSPRQQPIDIQNIIQTKFDHFVQTFSNKKSEPKINSLEKRISELQKENLKMQQQRLEREQEINELKQKIEELGNESNKIKLKYEEQQNIMHDRLSFGNVIPQQFEHHQQNLQFLPPPKQINRQSTTEIRSLIQTLSQGQVEDTVKVLKIPDINLSSSFNDDMEIIIIDQLDQGREYTILLQNDIIVIKKVMFEDILYEIQCSIHGNHLKIQLDVDKIETFDINALNNFFQVAELRAVLPYTCPLKCINSFNKFVQHLILPFVSFYDNQIKLSHTPIGIFNEQNKFWIFEEECQITVVTIEQFILRLIITGQQQQGWIDLQFDQVSLDLFFDSYFYEEYEKESIQQIIRVINQIQQQQLQHTSKKVTNQVHSYVIKNKIRFTQFLESLKQNLENELANIFQIDDLVGFFNFLNGQQIQMPNSTLANLKMCCIKITEQATNQRIIIVADNNQDNCFEILLQNCYDTYAPRGAKVKALGQDQFDYYDVNKTFGLHISLMDYADIQLLCYLLTLMFDLSTFTKELDIDDYDRYKENCIIKKEVNSESCYRFFINSEYRIPITISYLGINDKPIGVKLQVFDEINLSENGMFFTITTGVWDKQKKETIFGQQKKRKPPKYIQCNKMTTDYHLNFILQSIGWQVIFDSVSINQENLQACRILNDNKTTLVDRLENILNIIIKN</sequence>
<evidence type="ECO:0000313" key="2">
    <source>
        <dbReference type="EMBL" id="CAD8191043.1"/>
    </source>
</evidence>
<evidence type="ECO:0000256" key="1">
    <source>
        <dbReference type="SAM" id="Coils"/>
    </source>
</evidence>
<keyword evidence="3" id="KW-1185">Reference proteome</keyword>
<proteinExistence type="predicted"/>
<accession>A0A8S1WMU3</accession>
<organism evidence="2 3">
    <name type="scientific">Paramecium pentaurelia</name>
    <dbReference type="NCBI Taxonomy" id="43138"/>
    <lineage>
        <taxon>Eukaryota</taxon>
        <taxon>Sar</taxon>
        <taxon>Alveolata</taxon>
        <taxon>Ciliophora</taxon>
        <taxon>Intramacronucleata</taxon>
        <taxon>Oligohymenophorea</taxon>
        <taxon>Peniculida</taxon>
        <taxon>Parameciidae</taxon>
        <taxon>Paramecium</taxon>
    </lineage>
</organism>
<keyword evidence="1" id="KW-0175">Coiled coil</keyword>
<reference evidence="2" key="1">
    <citation type="submission" date="2021-01" db="EMBL/GenBank/DDBJ databases">
        <authorList>
            <consortium name="Genoscope - CEA"/>
            <person name="William W."/>
        </authorList>
    </citation>
    <scope>NUCLEOTIDE SEQUENCE</scope>
</reference>
<dbReference type="Proteomes" id="UP000689195">
    <property type="component" value="Unassembled WGS sequence"/>
</dbReference>
<dbReference type="OrthoDB" id="296325at2759"/>
<dbReference type="EMBL" id="CAJJDO010000098">
    <property type="protein sequence ID" value="CAD8191043.1"/>
    <property type="molecule type" value="Genomic_DNA"/>
</dbReference>
<dbReference type="AlphaFoldDB" id="A0A8S1WMU3"/>
<evidence type="ECO:0000313" key="3">
    <source>
        <dbReference type="Proteomes" id="UP000689195"/>
    </source>
</evidence>
<name>A0A8S1WMU3_9CILI</name>
<gene>
    <name evidence="2" type="ORF">PPENT_87.1.T0980052</name>
</gene>
<protein>
    <submittedName>
        <fullName evidence="2">Uncharacterized protein</fullName>
    </submittedName>
</protein>
<feature type="coiled-coil region" evidence="1">
    <location>
        <begin position="334"/>
        <end position="396"/>
    </location>
</feature>